<organism evidence="2 3">
    <name type="scientific">Streptomyces viridiviolaceus</name>
    <dbReference type="NCBI Taxonomy" id="68282"/>
    <lineage>
        <taxon>Bacteria</taxon>
        <taxon>Bacillati</taxon>
        <taxon>Actinomycetota</taxon>
        <taxon>Actinomycetes</taxon>
        <taxon>Kitasatosporales</taxon>
        <taxon>Streptomycetaceae</taxon>
        <taxon>Streptomyces</taxon>
    </lineage>
</organism>
<evidence type="ECO:0000313" key="2">
    <source>
        <dbReference type="EMBL" id="MFC7017489.1"/>
    </source>
</evidence>
<dbReference type="Proteomes" id="UP001596409">
    <property type="component" value="Unassembled WGS sequence"/>
</dbReference>
<name>A0ABW2EBI8_9ACTN</name>
<keyword evidence="3" id="KW-1185">Reference proteome</keyword>
<evidence type="ECO:0000313" key="3">
    <source>
        <dbReference type="Proteomes" id="UP001596409"/>
    </source>
</evidence>
<dbReference type="EMBL" id="JBHSYM010000106">
    <property type="protein sequence ID" value="MFC7017489.1"/>
    <property type="molecule type" value="Genomic_DNA"/>
</dbReference>
<feature type="region of interest" description="Disordered" evidence="1">
    <location>
        <begin position="38"/>
        <end position="74"/>
    </location>
</feature>
<protein>
    <submittedName>
        <fullName evidence="2">Uncharacterized protein</fullName>
    </submittedName>
</protein>
<gene>
    <name evidence="2" type="ORF">ACFQMH_38560</name>
</gene>
<accession>A0ABW2EBI8</accession>
<feature type="compositionally biased region" description="Basic and acidic residues" evidence="1">
    <location>
        <begin position="62"/>
        <end position="74"/>
    </location>
</feature>
<evidence type="ECO:0000256" key="1">
    <source>
        <dbReference type="SAM" id="MobiDB-lite"/>
    </source>
</evidence>
<comment type="caution">
    <text evidence="2">The sequence shown here is derived from an EMBL/GenBank/DDBJ whole genome shotgun (WGS) entry which is preliminary data.</text>
</comment>
<reference evidence="3" key="1">
    <citation type="journal article" date="2019" name="Int. J. Syst. Evol. Microbiol.">
        <title>The Global Catalogue of Microorganisms (GCM) 10K type strain sequencing project: providing services to taxonomists for standard genome sequencing and annotation.</title>
        <authorList>
            <consortium name="The Broad Institute Genomics Platform"/>
            <consortium name="The Broad Institute Genome Sequencing Center for Infectious Disease"/>
            <person name="Wu L."/>
            <person name="Ma J."/>
        </authorList>
    </citation>
    <scope>NUCLEOTIDE SEQUENCE [LARGE SCALE GENOMIC DNA]</scope>
    <source>
        <strain evidence="3">JCM 4855</strain>
    </source>
</reference>
<sequence>MVTVAVLLLPGLGLLLFAMTYLEDRLLGDAGPARHARRRHLRLIPGGRDGRTPRGAASDARPPVEHRSPDRDAA</sequence>
<proteinExistence type="predicted"/>
<dbReference type="RefSeq" id="WP_189878631.1">
    <property type="nucleotide sequence ID" value="NZ_BMWA01000028.1"/>
</dbReference>